<feature type="domain" description="Spondin" evidence="10">
    <location>
        <begin position="196"/>
        <end position="382"/>
    </location>
</feature>
<dbReference type="Gene3D" id="2.60.40.2130">
    <property type="entry name" value="F-spondin domain"/>
    <property type="match status" value="1"/>
</dbReference>
<dbReference type="InterPro" id="IPR051418">
    <property type="entry name" value="Spondin/Thrombospondin_T1"/>
</dbReference>
<dbReference type="InterPro" id="IPR002861">
    <property type="entry name" value="Reeler_dom"/>
</dbReference>
<proteinExistence type="predicted"/>
<keyword evidence="5" id="KW-0130">Cell adhesion</keyword>
<gene>
    <name evidence="11" type="ORF">ABEB36_005117</name>
</gene>
<feature type="domain" description="Reelin" evidence="9">
    <location>
        <begin position="9"/>
        <end position="195"/>
    </location>
</feature>
<dbReference type="PANTHER" id="PTHR11311:SF16">
    <property type="entry name" value="SPONDIN-1"/>
    <property type="match status" value="1"/>
</dbReference>
<feature type="chain" id="PRO_5044767324" description="Spondin-1" evidence="8">
    <location>
        <begin position="26"/>
        <end position="556"/>
    </location>
</feature>
<sequence>MNLIDSKHKLIVFLIISSSVLHVCCYRCDSVVFEFIGSEQAKAKTHEVYVLEIDGKPEKYMPNEKYQVTIKVSFKYDSKGYASPKFKKFLLTLESQSNPDEHIFMQTGKFQLGNDGLSKFSHRCPNAVVEIDDQPKSKVTLTWLAPPPNSGCIIIKATVIETRENWFTDDEDVLNGLLTKTICEDQEENADVIPEILDSCCACNEAKYELAFQGNWIRNNHPKDLFSTKFSDLIGASHKKDHALWSVDNKSTQGLKELAFNGSTRSLESELMDNIANLHTIIKAKGLTYPNITSTSYAIFRVDKENHLASLATKIMPSPDWIVGVSNFELCLSNCSWKTYRSVNLYPFDVGIDNALEYTESEPSEDPNPLIKPITSSDPPDNRSPFYDETGEKMKPIAKLYFRLQKIYEKICDSDSDTPSKENEPEKEQEETVKEPVTRSLNRDVKCETIGWTRWSNCSAQCGKGHMTRSVKFKHNPPSGPCEGITKEETQECEAPCESGEQEMHICSNIIWSQWTPCSVPCGIGLKMRYRIPPQSEENEDDRLCINKEIVACNDC</sequence>
<dbReference type="GO" id="GO:0007155">
    <property type="term" value="P:cell adhesion"/>
    <property type="evidence" value="ECO:0007669"/>
    <property type="project" value="UniProtKB-KW"/>
</dbReference>
<evidence type="ECO:0000256" key="1">
    <source>
        <dbReference type="ARBA" id="ARBA00004498"/>
    </source>
</evidence>
<dbReference type="EMBL" id="JBDJPC010000004">
    <property type="protein sequence ID" value="KAL1505587.1"/>
    <property type="molecule type" value="Genomic_DNA"/>
</dbReference>
<keyword evidence="3" id="KW-0272">Extracellular matrix</keyword>
<evidence type="ECO:0000256" key="2">
    <source>
        <dbReference type="ARBA" id="ARBA00019594"/>
    </source>
</evidence>
<feature type="region of interest" description="Disordered" evidence="7">
    <location>
        <begin position="359"/>
        <end position="389"/>
    </location>
</feature>
<dbReference type="Pfam" id="PF06468">
    <property type="entry name" value="Spond_N"/>
    <property type="match status" value="1"/>
</dbReference>
<reference evidence="11 12" key="1">
    <citation type="submission" date="2024-05" db="EMBL/GenBank/DDBJ databases">
        <title>Genetic variation in Jamaican populations of the coffee berry borer (Hypothenemus hampei).</title>
        <authorList>
            <person name="Errbii M."/>
            <person name="Myrie A."/>
        </authorList>
    </citation>
    <scope>NUCLEOTIDE SEQUENCE [LARGE SCALE GENOMIC DNA]</scope>
    <source>
        <strain evidence="11">JA-Hopewell-2020-01-JO</strain>
        <tissue evidence="11">Whole body</tissue>
    </source>
</reference>
<dbReference type="NCBIfam" id="NF038123">
    <property type="entry name" value="NF038123_dom"/>
    <property type="match status" value="1"/>
</dbReference>
<dbReference type="InterPro" id="IPR042307">
    <property type="entry name" value="Reeler_sf"/>
</dbReference>
<keyword evidence="8" id="KW-0732">Signal</keyword>
<dbReference type="PROSITE" id="PS51020">
    <property type="entry name" value="SPONDIN"/>
    <property type="match status" value="1"/>
</dbReference>
<evidence type="ECO:0000256" key="4">
    <source>
        <dbReference type="ARBA" id="ARBA00022737"/>
    </source>
</evidence>
<dbReference type="Pfam" id="PF00090">
    <property type="entry name" value="TSP_1"/>
    <property type="match status" value="2"/>
</dbReference>
<protein>
    <recommendedName>
        <fullName evidence="2">Spondin-1</fullName>
    </recommendedName>
    <alternativeName>
        <fullName evidence="6">F-spondin</fullName>
    </alternativeName>
</protein>
<comment type="subcellular location">
    <subcellularLocation>
        <location evidence="1">Secreted</location>
        <location evidence="1">Extracellular space</location>
        <location evidence="1">Extracellular matrix</location>
    </subcellularLocation>
</comment>
<dbReference type="AlphaFoldDB" id="A0ABD1EX19"/>
<dbReference type="InterPro" id="IPR038678">
    <property type="entry name" value="Spondin_N_sf"/>
</dbReference>
<keyword evidence="3" id="KW-0964">Secreted</keyword>
<evidence type="ECO:0000313" key="11">
    <source>
        <dbReference type="EMBL" id="KAL1505587.1"/>
    </source>
</evidence>
<evidence type="ECO:0000256" key="7">
    <source>
        <dbReference type="SAM" id="MobiDB-lite"/>
    </source>
</evidence>
<dbReference type="Proteomes" id="UP001566132">
    <property type="component" value="Unassembled WGS sequence"/>
</dbReference>
<evidence type="ECO:0000259" key="9">
    <source>
        <dbReference type="PROSITE" id="PS51019"/>
    </source>
</evidence>
<dbReference type="PROSITE" id="PS51019">
    <property type="entry name" value="REELIN"/>
    <property type="match status" value="1"/>
</dbReference>
<evidence type="ECO:0000256" key="6">
    <source>
        <dbReference type="ARBA" id="ARBA00030964"/>
    </source>
</evidence>
<keyword evidence="12" id="KW-1185">Reference proteome</keyword>
<dbReference type="InterPro" id="IPR009465">
    <property type="entry name" value="Spondin_N"/>
</dbReference>
<feature type="region of interest" description="Disordered" evidence="7">
    <location>
        <begin position="413"/>
        <end position="437"/>
    </location>
</feature>
<keyword evidence="4" id="KW-0677">Repeat</keyword>
<dbReference type="InterPro" id="IPR036383">
    <property type="entry name" value="TSP1_rpt_sf"/>
</dbReference>
<dbReference type="SMART" id="SM00209">
    <property type="entry name" value="TSP1"/>
    <property type="match status" value="2"/>
</dbReference>
<evidence type="ECO:0000256" key="3">
    <source>
        <dbReference type="ARBA" id="ARBA00022530"/>
    </source>
</evidence>
<dbReference type="PROSITE" id="PS50092">
    <property type="entry name" value="TSP1"/>
    <property type="match status" value="2"/>
</dbReference>
<dbReference type="PANTHER" id="PTHR11311">
    <property type="entry name" value="SPONDIN"/>
    <property type="match status" value="1"/>
</dbReference>
<dbReference type="Pfam" id="PF02014">
    <property type="entry name" value="Reeler"/>
    <property type="match status" value="1"/>
</dbReference>
<dbReference type="Gene3D" id="2.20.100.10">
    <property type="entry name" value="Thrombospondin type-1 (TSP1) repeat"/>
    <property type="match status" value="2"/>
</dbReference>
<evidence type="ECO:0000256" key="8">
    <source>
        <dbReference type="SAM" id="SignalP"/>
    </source>
</evidence>
<feature type="signal peptide" evidence="8">
    <location>
        <begin position="1"/>
        <end position="25"/>
    </location>
</feature>
<dbReference type="InterPro" id="IPR000884">
    <property type="entry name" value="TSP1_rpt"/>
</dbReference>
<evidence type="ECO:0000259" key="10">
    <source>
        <dbReference type="PROSITE" id="PS51020"/>
    </source>
</evidence>
<organism evidence="11 12">
    <name type="scientific">Hypothenemus hampei</name>
    <name type="common">Coffee berry borer</name>
    <dbReference type="NCBI Taxonomy" id="57062"/>
    <lineage>
        <taxon>Eukaryota</taxon>
        <taxon>Metazoa</taxon>
        <taxon>Ecdysozoa</taxon>
        <taxon>Arthropoda</taxon>
        <taxon>Hexapoda</taxon>
        <taxon>Insecta</taxon>
        <taxon>Pterygota</taxon>
        <taxon>Neoptera</taxon>
        <taxon>Endopterygota</taxon>
        <taxon>Coleoptera</taxon>
        <taxon>Polyphaga</taxon>
        <taxon>Cucujiformia</taxon>
        <taxon>Curculionidae</taxon>
        <taxon>Scolytinae</taxon>
        <taxon>Hypothenemus</taxon>
    </lineage>
</organism>
<accession>A0ABD1EX19</accession>
<dbReference type="CDD" id="cd08544">
    <property type="entry name" value="Reeler"/>
    <property type="match status" value="1"/>
</dbReference>
<evidence type="ECO:0000313" key="12">
    <source>
        <dbReference type="Proteomes" id="UP001566132"/>
    </source>
</evidence>
<name>A0ABD1EX19_HYPHA</name>
<evidence type="ECO:0000256" key="5">
    <source>
        <dbReference type="ARBA" id="ARBA00022889"/>
    </source>
</evidence>
<dbReference type="Gene3D" id="2.60.40.4060">
    <property type="entry name" value="Reeler domain"/>
    <property type="match status" value="1"/>
</dbReference>
<comment type="caution">
    <text evidence="11">The sequence shown here is derived from an EMBL/GenBank/DDBJ whole genome shotgun (WGS) entry which is preliminary data.</text>
</comment>
<dbReference type="SUPFAM" id="SSF82895">
    <property type="entry name" value="TSP-1 type 1 repeat"/>
    <property type="match status" value="2"/>
</dbReference>
<dbReference type="FunFam" id="2.60.40.2130:FF:000002">
    <property type="entry name" value="Putative Spondin-1"/>
    <property type="match status" value="1"/>
</dbReference>